<dbReference type="EMBL" id="CP129971">
    <property type="protein sequence ID" value="WMN11260.1"/>
    <property type="molecule type" value="Genomic_DNA"/>
</dbReference>
<keyword evidence="1" id="KW-0732">Signal</keyword>
<evidence type="ECO:0000313" key="3">
    <source>
        <dbReference type="Proteomes" id="UP001230496"/>
    </source>
</evidence>
<reference evidence="2 3" key="1">
    <citation type="submission" date="2023-08" db="EMBL/GenBank/DDBJ databases">
        <title>Comparative genomics and taxonomic characterization of three novel marine species of genus Marivirga.</title>
        <authorList>
            <person name="Muhammad N."/>
            <person name="Kim S.-G."/>
        </authorList>
    </citation>
    <scope>NUCLEOTIDE SEQUENCE [LARGE SCALE GENOMIC DNA]</scope>
    <source>
        <strain evidence="2 3">BDSF4-3</strain>
    </source>
</reference>
<dbReference type="SUPFAM" id="SSF56935">
    <property type="entry name" value="Porins"/>
    <property type="match status" value="1"/>
</dbReference>
<feature type="signal peptide" evidence="1">
    <location>
        <begin position="1"/>
        <end position="19"/>
    </location>
</feature>
<dbReference type="RefSeq" id="WP_308348222.1">
    <property type="nucleotide sequence ID" value="NZ_CP129971.1"/>
</dbReference>
<organism evidence="2 3">
    <name type="scientific">Marivirga salinarum</name>
    <dbReference type="NCBI Taxonomy" id="3059078"/>
    <lineage>
        <taxon>Bacteria</taxon>
        <taxon>Pseudomonadati</taxon>
        <taxon>Bacteroidota</taxon>
        <taxon>Cytophagia</taxon>
        <taxon>Cytophagales</taxon>
        <taxon>Marivirgaceae</taxon>
        <taxon>Marivirga</taxon>
    </lineage>
</organism>
<dbReference type="Proteomes" id="UP001230496">
    <property type="component" value="Chromosome"/>
</dbReference>
<proteinExistence type="predicted"/>
<keyword evidence="3" id="KW-1185">Reference proteome</keyword>
<evidence type="ECO:0000313" key="2">
    <source>
        <dbReference type="EMBL" id="WMN11260.1"/>
    </source>
</evidence>
<feature type="chain" id="PRO_5041467246" description="Outer membrane protein beta-barrel domain-containing protein" evidence="1">
    <location>
        <begin position="20"/>
        <end position="239"/>
    </location>
</feature>
<sequence>MKFCICSIFVLFFAFNSLAQRGDELLDTSDNSRQFNSYIAFEVRIVDFENSLYVNDFKTTEFKIENGMIYSINKLIGVSFGINGGVILGIPYENRLQAYFNSGNSSGLDTFLKYYDEINFIDQTLAKTRYFIGFHPQLNFNINKKWKLQAGTEMRYYFQPFFDERSYFGNTYKEDGVHFDFLGNLGISYLLKDQLSIGLNYNRSFGNLRRALILNSYWNEPYTSSMRYHSLGLNVTYSF</sequence>
<accession>A0AA51NCU9</accession>
<protein>
    <recommendedName>
        <fullName evidence="4">Outer membrane protein beta-barrel domain-containing protein</fullName>
    </recommendedName>
</protein>
<name>A0AA51NCU9_9BACT</name>
<dbReference type="KEGG" id="msaa:QYS49_37765"/>
<evidence type="ECO:0008006" key="4">
    <source>
        <dbReference type="Google" id="ProtNLM"/>
    </source>
</evidence>
<evidence type="ECO:0000256" key="1">
    <source>
        <dbReference type="SAM" id="SignalP"/>
    </source>
</evidence>
<gene>
    <name evidence="2" type="ORF">QYS49_37765</name>
</gene>
<dbReference type="AlphaFoldDB" id="A0AA51NCU9"/>